<dbReference type="EC" id="3.1.3.16" evidence="5"/>
<evidence type="ECO:0000259" key="15">
    <source>
        <dbReference type="PROSITE" id="PS50054"/>
    </source>
</evidence>
<keyword evidence="6" id="KW-0963">Cytoplasm</keyword>
<dbReference type="InterPro" id="IPR000242">
    <property type="entry name" value="PTP_cat"/>
</dbReference>
<dbReference type="SUPFAM" id="SSF52799">
    <property type="entry name" value="(Phosphotyrosine protein) phosphatases II"/>
    <property type="match status" value="1"/>
</dbReference>
<keyword evidence="7" id="KW-0378">Hydrolase</keyword>
<dbReference type="KEGG" id="acan:ACA1_173930"/>
<evidence type="ECO:0000313" key="17">
    <source>
        <dbReference type="EMBL" id="ELR24735.1"/>
    </source>
</evidence>
<comment type="catalytic activity">
    <reaction evidence="10">
        <text>O-phospho-L-seryl-[protein] + H2O = L-seryl-[protein] + phosphate</text>
        <dbReference type="Rhea" id="RHEA:20629"/>
        <dbReference type="Rhea" id="RHEA-COMP:9863"/>
        <dbReference type="Rhea" id="RHEA-COMP:11604"/>
        <dbReference type="ChEBI" id="CHEBI:15377"/>
        <dbReference type="ChEBI" id="CHEBI:29999"/>
        <dbReference type="ChEBI" id="CHEBI:43474"/>
        <dbReference type="ChEBI" id="CHEBI:83421"/>
        <dbReference type="EC" id="3.1.3.16"/>
    </reaction>
</comment>
<evidence type="ECO:0000259" key="16">
    <source>
        <dbReference type="PROSITE" id="PS50056"/>
    </source>
</evidence>
<evidence type="ECO:0000256" key="12">
    <source>
        <dbReference type="ARBA" id="ARBA00053915"/>
    </source>
</evidence>
<dbReference type="PROSITE" id="PS50054">
    <property type="entry name" value="TYR_PHOSPHATASE_DUAL"/>
    <property type="match status" value="1"/>
</dbReference>
<dbReference type="Gene3D" id="3.90.190.10">
    <property type="entry name" value="Protein tyrosine phosphatase superfamily"/>
    <property type="match status" value="1"/>
</dbReference>
<dbReference type="PANTHER" id="PTHR23339">
    <property type="entry name" value="TYROSINE SPECIFIC PROTEIN PHOSPHATASE AND DUAL SPECIFICITY PROTEIN PHOSPHATASE"/>
    <property type="match status" value="1"/>
</dbReference>
<name>L8HHS4_ACACF</name>
<dbReference type="VEuPathDB" id="AmoebaDB:ACA1_173930"/>
<evidence type="ECO:0000256" key="7">
    <source>
        <dbReference type="ARBA" id="ARBA00022801"/>
    </source>
</evidence>
<comment type="similarity">
    <text evidence="3">Belongs to the protein-tyrosine phosphatase family. Non-receptor class dual specificity subfamily.</text>
</comment>
<dbReference type="OrthoDB" id="432447at2759"/>
<dbReference type="RefSeq" id="XP_004356635.1">
    <property type="nucleotide sequence ID" value="XM_004356582.1"/>
</dbReference>
<feature type="domain" description="Tyrosine specific protein phosphatases" evidence="16">
    <location>
        <begin position="100"/>
        <end position="165"/>
    </location>
</feature>
<dbReference type="EC" id="3.1.3.48" evidence="4"/>
<evidence type="ECO:0000256" key="3">
    <source>
        <dbReference type="ARBA" id="ARBA00008601"/>
    </source>
</evidence>
<dbReference type="InterPro" id="IPR016130">
    <property type="entry name" value="Tyr_Pase_AS"/>
</dbReference>
<dbReference type="GO" id="GO:0004722">
    <property type="term" value="F:protein serine/threonine phosphatase activity"/>
    <property type="evidence" value="ECO:0007669"/>
    <property type="project" value="UniProtKB-EC"/>
</dbReference>
<dbReference type="InterPro" id="IPR003595">
    <property type="entry name" value="Tyr_Pase_cat"/>
</dbReference>
<dbReference type="EMBL" id="KB007811">
    <property type="protein sequence ID" value="ELR24735.1"/>
    <property type="molecule type" value="Genomic_DNA"/>
</dbReference>
<evidence type="ECO:0000256" key="10">
    <source>
        <dbReference type="ARBA" id="ARBA00047761"/>
    </source>
</evidence>
<keyword evidence="18" id="KW-1185">Reference proteome</keyword>
<comment type="catalytic activity">
    <reaction evidence="11">
        <text>O-phospho-L-threonyl-[protein] + H2O = L-threonyl-[protein] + phosphate</text>
        <dbReference type="Rhea" id="RHEA:47004"/>
        <dbReference type="Rhea" id="RHEA-COMP:11060"/>
        <dbReference type="Rhea" id="RHEA-COMP:11605"/>
        <dbReference type="ChEBI" id="CHEBI:15377"/>
        <dbReference type="ChEBI" id="CHEBI:30013"/>
        <dbReference type="ChEBI" id="CHEBI:43474"/>
        <dbReference type="ChEBI" id="CHEBI:61977"/>
        <dbReference type="EC" id="3.1.3.16"/>
    </reaction>
</comment>
<gene>
    <name evidence="17" type="ORF">ACA1_173930</name>
</gene>
<dbReference type="PROSITE" id="PS50056">
    <property type="entry name" value="TYR_PHOSPHATASE_2"/>
    <property type="match status" value="1"/>
</dbReference>
<dbReference type="SMART" id="SM00195">
    <property type="entry name" value="DSPc"/>
    <property type="match status" value="1"/>
</dbReference>
<dbReference type="InterPro" id="IPR057023">
    <property type="entry name" value="PTP-SAK"/>
</dbReference>
<evidence type="ECO:0000256" key="2">
    <source>
        <dbReference type="ARBA" id="ARBA00004514"/>
    </source>
</evidence>
<dbReference type="Pfam" id="PF22784">
    <property type="entry name" value="PTP-SAK"/>
    <property type="match status" value="1"/>
</dbReference>
<evidence type="ECO:0000256" key="8">
    <source>
        <dbReference type="ARBA" id="ARBA00022912"/>
    </source>
</evidence>
<dbReference type="GO" id="GO:0005634">
    <property type="term" value="C:nucleus"/>
    <property type="evidence" value="ECO:0007669"/>
    <property type="project" value="UniProtKB-SubCell"/>
</dbReference>
<dbReference type="InterPro" id="IPR029021">
    <property type="entry name" value="Prot-tyrosine_phosphatase-like"/>
</dbReference>
<evidence type="ECO:0000256" key="9">
    <source>
        <dbReference type="ARBA" id="ARBA00023242"/>
    </source>
</evidence>
<dbReference type="Proteomes" id="UP000011083">
    <property type="component" value="Unassembled WGS sequence"/>
</dbReference>
<dbReference type="PRINTS" id="PR00700">
    <property type="entry name" value="PRTYPHPHTASE"/>
</dbReference>
<dbReference type="PROSITE" id="PS00383">
    <property type="entry name" value="TYR_PHOSPHATASE_1"/>
    <property type="match status" value="1"/>
</dbReference>
<accession>L8HHS4</accession>
<evidence type="ECO:0000256" key="6">
    <source>
        <dbReference type="ARBA" id="ARBA00022490"/>
    </source>
</evidence>
<keyword evidence="8" id="KW-0904">Protein phosphatase</keyword>
<dbReference type="GO" id="GO:0004725">
    <property type="term" value="F:protein tyrosine phosphatase activity"/>
    <property type="evidence" value="ECO:0007669"/>
    <property type="project" value="UniProtKB-EC"/>
</dbReference>
<evidence type="ECO:0000256" key="5">
    <source>
        <dbReference type="ARBA" id="ARBA00013081"/>
    </source>
</evidence>
<dbReference type="InterPro" id="IPR050561">
    <property type="entry name" value="PTP"/>
</dbReference>
<dbReference type="GeneID" id="14925760"/>
<protein>
    <recommendedName>
        <fullName evidence="13">Dual specificity protein phosphatase 23</fullName>
        <ecNumber evidence="5">3.1.3.16</ecNumber>
        <ecNumber evidence="4">3.1.3.48</ecNumber>
    </recommendedName>
    <alternativeName>
        <fullName evidence="14">Low molecular mass dual specificity phosphatase 3</fullName>
    </alternativeName>
</protein>
<feature type="domain" description="Tyrosine-protein phosphatase" evidence="15">
    <location>
        <begin position="17"/>
        <end position="180"/>
    </location>
</feature>
<reference evidence="17 18" key="1">
    <citation type="journal article" date="2013" name="Genome Biol.">
        <title>Genome of Acanthamoeba castellanii highlights extensive lateral gene transfer and early evolution of tyrosine kinase signaling.</title>
        <authorList>
            <person name="Clarke M."/>
            <person name="Lohan A.J."/>
            <person name="Liu B."/>
            <person name="Lagkouvardos I."/>
            <person name="Roy S."/>
            <person name="Zafar N."/>
            <person name="Bertelli C."/>
            <person name="Schilde C."/>
            <person name="Kianianmomeni A."/>
            <person name="Burglin T.R."/>
            <person name="Frech C."/>
            <person name="Turcotte B."/>
            <person name="Kopec K.O."/>
            <person name="Synnott J.M."/>
            <person name="Choo C."/>
            <person name="Paponov I."/>
            <person name="Finkler A."/>
            <person name="Soon Heng Tan C."/>
            <person name="Hutchins A.P."/>
            <person name="Weinmeier T."/>
            <person name="Rattei T."/>
            <person name="Chu J.S."/>
            <person name="Gimenez G."/>
            <person name="Irimia M."/>
            <person name="Rigden D.J."/>
            <person name="Fitzpatrick D.A."/>
            <person name="Lorenzo-Morales J."/>
            <person name="Bateman A."/>
            <person name="Chiu C.H."/>
            <person name="Tang P."/>
            <person name="Hegemann P."/>
            <person name="Fromm H."/>
            <person name="Raoult D."/>
            <person name="Greub G."/>
            <person name="Miranda-Saavedra D."/>
            <person name="Chen N."/>
            <person name="Nash P."/>
            <person name="Ginger M.L."/>
            <person name="Horn M."/>
            <person name="Schaap P."/>
            <person name="Caler L."/>
            <person name="Loftus B."/>
        </authorList>
    </citation>
    <scope>NUCLEOTIDE SEQUENCE [LARGE SCALE GENOMIC DNA]</scope>
    <source>
        <strain evidence="17 18">Neff</strain>
    </source>
</reference>
<evidence type="ECO:0000256" key="4">
    <source>
        <dbReference type="ARBA" id="ARBA00013064"/>
    </source>
</evidence>
<dbReference type="STRING" id="1257118.L8HHS4"/>
<evidence type="ECO:0000313" key="18">
    <source>
        <dbReference type="Proteomes" id="UP000011083"/>
    </source>
</evidence>
<evidence type="ECO:0000256" key="14">
    <source>
        <dbReference type="ARBA" id="ARBA00081937"/>
    </source>
</evidence>
<dbReference type="InterPro" id="IPR020422">
    <property type="entry name" value="TYR_PHOSPHATASE_DUAL_dom"/>
</dbReference>
<comment type="subcellular location">
    <subcellularLocation>
        <location evidence="2">Cytoplasm</location>
        <location evidence="2">Cytosol</location>
    </subcellularLocation>
    <subcellularLocation>
        <location evidence="1">Nucleus</location>
    </subcellularLocation>
</comment>
<evidence type="ECO:0000256" key="1">
    <source>
        <dbReference type="ARBA" id="ARBA00004123"/>
    </source>
</evidence>
<keyword evidence="9" id="KW-0539">Nucleus</keyword>
<dbReference type="FunFam" id="3.90.190.10:FF:000063">
    <property type="entry name" value="Dual specificity phosphatase 23"/>
    <property type="match status" value="1"/>
</dbReference>
<dbReference type="GO" id="GO:0005829">
    <property type="term" value="C:cytosol"/>
    <property type="evidence" value="ECO:0007669"/>
    <property type="project" value="UniProtKB-SubCell"/>
</dbReference>
<evidence type="ECO:0000256" key="13">
    <source>
        <dbReference type="ARBA" id="ARBA00068789"/>
    </source>
</evidence>
<comment type="function">
    <text evidence="12">Protein phosphatase that mediates dephosphorylation of proteins phosphorylated on Tyr and Ser/Thr residues. In vitro, it can dephosphorylate p44-ERK1 (MAPK3) but not p54 SAPK-beta (MAPK10) in vitro. Able to enhance activation of JNK and p38 (MAPK14).</text>
</comment>
<evidence type="ECO:0000256" key="11">
    <source>
        <dbReference type="ARBA" id="ARBA00048336"/>
    </source>
</evidence>
<dbReference type="SMART" id="SM00404">
    <property type="entry name" value="PTPc_motif"/>
    <property type="match status" value="1"/>
</dbReference>
<dbReference type="AlphaFoldDB" id="L8HHS4"/>
<sequence length="180" mass="18654">MEKGATEGGGGQKVVAGFSWVVEGLLAGSAAPGSFPAALADDLAALASAGVTAVVSLNEAHPPLQPEADLQAALAPGGTLRVHLHLPVPDYRPPTLDQMREFVALVEEQRALGGATLVHCNAGMGRTGTMLAAYLIAAQGVPAREAIATLRRMRPGSVQTFKQEDGLIAFEESLQKQPRP</sequence>
<dbReference type="OMA" id="CESKPPH"/>
<organism evidence="17 18">
    <name type="scientific">Acanthamoeba castellanii (strain ATCC 30010 / Neff)</name>
    <dbReference type="NCBI Taxonomy" id="1257118"/>
    <lineage>
        <taxon>Eukaryota</taxon>
        <taxon>Amoebozoa</taxon>
        <taxon>Discosea</taxon>
        <taxon>Longamoebia</taxon>
        <taxon>Centramoebida</taxon>
        <taxon>Acanthamoebidae</taxon>
        <taxon>Acanthamoeba</taxon>
    </lineage>
</organism>
<proteinExistence type="inferred from homology"/>
<dbReference type="InterPro" id="IPR000387">
    <property type="entry name" value="Tyr_Pase_dom"/>
</dbReference>